<dbReference type="AlphaFoldDB" id="A4WTK1"/>
<dbReference type="KEGG" id="rsq:Rsph17025_1823"/>
<feature type="region of interest" description="Disordered" evidence="1">
    <location>
        <begin position="65"/>
        <end position="88"/>
    </location>
</feature>
<organism evidence="2">
    <name type="scientific">Cereibacter sphaeroides (strain ATCC 17025 / ATH 2.4.3)</name>
    <name type="common">Rhodobacter sphaeroides</name>
    <dbReference type="NCBI Taxonomy" id="349102"/>
    <lineage>
        <taxon>Bacteria</taxon>
        <taxon>Pseudomonadati</taxon>
        <taxon>Pseudomonadota</taxon>
        <taxon>Alphaproteobacteria</taxon>
        <taxon>Rhodobacterales</taxon>
        <taxon>Paracoccaceae</taxon>
        <taxon>Cereibacter</taxon>
    </lineage>
</organism>
<name>A4WTK1_CERS5</name>
<gene>
    <name evidence="2" type="ordered locus">Rsph17025_1823</name>
</gene>
<evidence type="ECO:0000256" key="1">
    <source>
        <dbReference type="SAM" id="MobiDB-lite"/>
    </source>
</evidence>
<sequence>MLRASGQPMDRVALYEALTARGIVIGDGGREKDLNALSARVYRMAQDPKNRIFGERGQGYRLIVDDDASGPESVDDSCVDNEDGDPSL</sequence>
<dbReference type="eggNOG" id="ENOG502ZXUZ">
    <property type="taxonomic scope" value="Bacteria"/>
</dbReference>
<reference evidence="2" key="1">
    <citation type="submission" date="2007-04" db="EMBL/GenBank/DDBJ databases">
        <title>Complete sequence of chromosome of Rhodobacter sphaeroides ATCC 17025.</title>
        <authorList>
            <consortium name="US DOE Joint Genome Institute"/>
            <person name="Copeland A."/>
            <person name="Lucas S."/>
            <person name="Lapidus A."/>
            <person name="Barry K."/>
            <person name="Detter J.C."/>
            <person name="Glavina del Rio T."/>
            <person name="Hammon N."/>
            <person name="Israni S."/>
            <person name="Dalin E."/>
            <person name="Tice H."/>
            <person name="Pitluck S."/>
            <person name="Chertkov O."/>
            <person name="Brettin T."/>
            <person name="Bruce D."/>
            <person name="Han C."/>
            <person name="Schmutz J."/>
            <person name="Larimer F."/>
            <person name="Land M."/>
            <person name="Hauser L."/>
            <person name="Kyrpides N."/>
            <person name="Kim E."/>
            <person name="Richardson P."/>
            <person name="Mackenzie C."/>
            <person name="Choudhary M."/>
            <person name="Donohue T.J."/>
            <person name="Kaplan S."/>
        </authorList>
    </citation>
    <scope>NUCLEOTIDE SEQUENCE [LARGE SCALE GENOMIC DNA]</scope>
    <source>
        <strain evidence="2">ATCC 17025</strain>
    </source>
</reference>
<proteinExistence type="predicted"/>
<dbReference type="EMBL" id="CP000661">
    <property type="protein sequence ID" value="ABP70715.1"/>
    <property type="molecule type" value="Genomic_DNA"/>
</dbReference>
<accession>A4WTK1</accession>
<protein>
    <submittedName>
        <fullName evidence="2">Uncharacterized protein</fullName>
    </submittedName>
</protein>
<dbReference type="HOGENOM" id="CLU_2466996_0_0_5"/>
<evidence type="ECO:0000313" key="2">
    <source>
        <dbReference type="EMBL" id="ABP70715.1"/>
    </source>
</evidence>